<dbReference type="AlphaFoldDB" id="A0A1Z5HQ23"/>
<evidence type="ECO:0000313" key="1">
    <source>
        <dbReference type="EMBL" id="GAW91538.1"/>
    </source>
</evidence>
<accession>A0A1Z5HQ23</accession>
<keyword evidence="2" id="KW-1185">Reference proteome</keyword>
<protein>
    <submittedName>
        <fullName evidence="1">Uncharacterized protein</fullName>
    </submittedName>
</protein>
<comment type="caution">
    <text evidence="1">The sequence shown here is derived from an EMBL/GenBank/DDBJ whole genome shotgun (WGS) entry which is preliminary data.</text>
</comment>
<proteinExistence type="predicted"/>
<dbReference type="EMBL" id="BDGJ01000018">
    <property type="protein sequence ID" value="GAW91538.1"/>
    <property type="molecule type" value="Genomic_DNA"/>
</dbReference>
<reference evidence="2" key="1">
    <citation type="journal article" date="2017" name="Appl. Environ. Microbiol.">
        <title>Genomic analysis of Calderihabitans maritimus KKC1, a thermophilic hydrogenogenic carboxydotrophic bacterium isolated from marine sediment.</title>
        <authorList>
            <person name="Omae K."/>
            <person name="Yoneda Y."/>
            <person name="Fukuyama Y."/>
            <person name="Yoshida T."/>
            <person name="Sako Y."/>
        </authorList>
    </citation>
    <scope>NUCLEOTIDE SEQUENCE [LARGE SCALE GENOMIC DNA]</scope>
    <source>
        <strain evidence="2">KKC1</strain>
    </source>
</reference>
<evidence type="ECO:0000313" key="2">
    <source>
        <dbReference type="Proteomes" id="UP000197032"/>
    </source>
</evidence>
<gene>
    <name evidence="1" type="ORF">KKC1_06990</name>
</gene>
<name>A0A1Z5HQ23_9FIRM</name>
<sequence>MKKSNMVVVPSTEFKLGFIFSSYSGINIKRTGGEIPLAFLISQLLLSPYWLELPLATWYEK</sequence>
<dbReference type="Proteomes" id="UP000197032">
    <property type="component" value="Unassembled WGS sequence"/>
</dbReference>
<organism evidence="1 2">
    <name type="scientific">Calderihabitans maritimus</name>
    <dbReference type="NCBI Taxonomy" id="1246530"/>
    <lineage>
        <taxon>Bacteria</taxon>
        <taxon>Bacillati</taxon>
        <taxon>Bacillota</taxon>
        <taxon>Clostridia</taxon>
        <taxon>Neomoorellales</taxon>
        <taxon>Calderihabitantaceae</taxon>
        <taxon>Calderihabitans</taxon>
    </lineage>
</organism>